<dbReference type="OrthoDB" id="1107506at2759"/>
<evidence type="ECO:0000256" key="1">
    <source>
        <dbReference type="ARBA" id="ARBA00004173"/>
    </source>
</evidence>
<dbReference type="STRING" id="461836.A0A0L0D393"/>
<dbReference type="GO" id="GO:0005739">
    <property type="term" value="C:mitochondrion"/>
    <property type="evidence" value="ECO:0007669"/>
    <property type="project" value="UniProtKB-SubCell"/>
</dbReference>
<dbReference type="PROSITE" id="PS51808">
    <property type="entry name" value="CHCH"/>
    <property type="match status" value="1"/>
</dbReference>
<gene>
    <name evidence="4" type="ORF">AMSG_03207</name>
</gene>
<comment type="subcellular location">
    <subcellularLocation>
        <location evidence="1">Mitochondrion</location>
    </subcellularLocation>
</comment>
<evidence type="ECO:0000256" key="2">
    <source>
        <dbReference type="ARBA" id="ARBA00023128"/>
    </source>
</evidence>
<keyword evidence="2" id="KW-0496">Mitochondrion</keyword>
<dbReference type="CDD" id="cd00926">
    <property type="entry name" value="Cyt_c_Oxidase_VIb"/>
    <property type="match status" value="1"/>
</dbReference>
<proteinExistence type="predicted"/>
<reference evidence="4 5" key="1">
    <citation type="submission" date="2010-05" db="EMBL/GenBank/DDBJ databases">
        <title>The Genome Sequence of Thecamonas trahens ATCC 50062.</title>
        <authorList>
            <consortium name="The Broad Institute Genome Sequencing Platform"/>
            <person name="Russ C."/>
            <person name="Cuomo C."/>
            <person name="Shea T."/>
            <person name="Young S.K."/>
            <person name="Zeng Q."/>
            <person name="Koehrsen M."/>
            <person name="Haas B."/>
            <person name="Borodovsky M."/>
            <person name="Guigo R."/>
            <person name="Alvarado L."/>
            <person name="Berlin A."/>
            <person name="Bochicchio J."/>
            <person name="Borenstein D."/>
            <person name="Chapman S."/>
            <person name="Chen Z."/>
            <person name="Freedman E."/>
            <person name="Gellesch M."/>
            <person name="Goldberg J."/>
            <person name="Griggs A."/>
            <person name="Gujja S."/>
            <person name="Heilman E."/>
            <person name="Heiman D."/>
            <person name="Hepburn T."/>
            <person name="Howarth C."/>
            <person name="Jen D."/>
            <person name="Larson L."/>
            <person name="Mehta T."/>
            <person name="Park D."/>
            <person name="Pearson M."/>
            <person name="Roberts A."/>
            <person name="Saif S."/>
            <person name="Shenoy N."/>
            <person name="Sisk P."/>
            <person name="Stolte C."/>
            <person name="Sykes S."/>
            <person name="Thomson T."/>
            <person name="Walk T."/>
            <person name="White J."/>
            <person name="Yandava C."/>
            <person name="Burger G."/>
            <person name="Gray M.W."/>
            <person name="Holland P.W.H."/>
            <person name="King N."/>
            <person name="Lang F.B.F."/>
            <person name="Roger A.J."/>
            <person name="Ruiz-Trillo I."/>
            <person name="Lander E."/>
            <person name="Nusbaum C."/>
        </authorList>
    </citation>
    <scope>NUCLEOTIDE SEQUENCE [LARGE SCALE GENOMIC DNA]</scope>
    <source>
        <strain evidence="4 5">ATCC 50062</strain>
    </source>
</reference>
<dbReference type="OMA" id="VQRWNQQ"/>
<dbReference type="GeneID" id="25562826"/>
<dbReference type="PANTHER" id="PTHR46281:SF8">
    <property type="entry name" value="CYTOCHROME C OXIDASE SUBUNIT 12, MITOCHONDRIAL"/>
    <property type="match status" value="1"/>
</dbReference>
<evidence type="ECO:0000313" key="4">
    <source>
        <dbReference type="EMBL" id="KNC46779.1"/>
    </source>
</evidence>
<dbReference type="InterPro" id="IPR036549">
    <property type="entry name" value="CX6/COA6-like_sf"/>
</dbReference>
<dbReference type="RefSeq" id="XP_013760056.1">
    <property type="nucleotide sequence ID" value="XM_013904602.1"/>
</dbReference>
<dbReference type="AlphaFoldDB" id="A0A0L0D393"/>
<evidence type="ECO:0000313" key="5">
    <source>
        <dbReference type="Proteomes" id="UP000054408"/>
    </source>
</evidence>
<name>A0A0L0D393_THETB</name>
<dbReference type="Pfam" id="PF02297">
    <property type="entry name" value="COX6B"/>
    <property type="match status" value="1"/>
</dbReference>
<dbReference type="eggNOG" id="KOG3057">
    <property type="taxonomic scope" value="Eukaryota"/>
</dbReference>
<dbReference type="InterPro" id="IPR003213">
    <property type="entry name" value="Cyt_c_oxidase_su6B"/>
</dbReference>
<protein>
    <submittedName>
        <fullName evidence="4">Cytochrome c oxidase polypeptide vib</fullName>
    </submittedName>
</protein>
<sequence>MASEADIKIETPAYDYRFPHTSSHTKRCWVNYNLYQRCAMDNGEDHPDCRKYYKTFRSICPDAWWENWDELLEENRYPVQFTALSDAGH</sequence>
<keyword evidence="3" id="KW-1015">Disulfide bond</keyword>
<dbReference type="Gene3D" id="1.10.10.140">
    <property type="entry name" value="Cytochrome c oxidase, subunit VIb"/>
    <property type="match status" value="1"/>
</dbReference>
<accession>A0A0L0D393</accession>
<dbReference type="EMBL" id="GL349444">
    <property type="protein sequence ID" value="KNC46779.1"/>
    <property type="molecule type" value="Genomic_DNA"/>
</dbReference>
<evidence type="ECO:0000256" key="3">
    <source>
        <dbReference type="ARBA" id="ARBA00023157"/>
    </source>
</evidence>
<keyword evidence="5" id="KW-1185">Reference proteome</keyword>
<dbReference type="SUPFAM" id="SSF47694">
    <property type="entry name" value="Cytochrome c oxidase subunit h"/>
    <property type="match status" value="1"/>
</dbReference>
<dbReference type="GO" id="GO:0045277">
    <property type="term" value="C:respiratory chain complex IV"/>
    <property type="evidence" value="ECO:0007669"/>
    <property type="project" value="InterPro"/>
</dbReference>
<organism evidence="4 5">
    <name type="scientific">Thecamonas trahens ATCC 50062</name>
    <dbReference type="NCBI Taxonomy" id="461836"/>
    <lineage>
        <taxon>Eukaryota</taxon>
        <taxon>Apusozoa</taxon>
        <taxon>Apusomonadida</taxon>
        <taxon>Apusomonadidae</taxon>
        <taxon>Thecamonas</taxon>
    </lineage>
</organism>
<dbReference type="PANTHER" id="PTHR46281">
    <property type="entry name" value="CYTOCHROME C OXIDASE SUBUNIT 6B"/>
    <property type="match status" value="1"/>
</dbReference>
<dbReference type="InterPro" id="IPR048280">
    <property type="entry name" value="COX6B-like"/>
</dbReference>
<dbReference type="Proteomes" id="UP000054408">
    <property type="component" value="Unassembled WGS sequence"/>
</dbReference>